<dbReference type="AlphaFoldDB" id="A0ABD5SZ98"/>
<accession>A0ABD5SZ98</accession>
<comment type="caution">
    <text evidence="1">The sequence shown here is derived from an EMBL/GenBank/DDBJ whole genome shotgun (WGS) entry which is preliminary data.</text>
</comment>
<keyword evidence="2" id="KW-1185">Reference proteome</keyword>
<name>A0ABD5SZ98_9EURY</name>
<protein>
    <submittedName>
        <fullName evidence="1">Uncharacterized protein</fullName>
    </submittedName>
</protein>
<dbReference type="EMBL" id="JBHSWT010000080">
    <property type="protein sequence ID" value="MFC6770548.1"/>
    <property type="molecule type" value="Genomic_DNA"/>
</dbReference>
<dbReference type="Proteomes" id="UP001596274">
    <property type="component" value="Unassembled WGS sequence"/>
</dbReference>
<sequence length="50" mass="5860">MHVIRLYWTCPFRRRQGTYYTIDFARERGSDLVVRVTSALVVRVASAVRS</sequence>
<proteinExistence type="predicted"/>
<gene>
    <name evidence="1" type="ORF">ACFQDD_03245</name>
</gene>
<evidence type="ECO:0000313" key="2">
    <source>
        <dbReference type="Proteomes" id="UP001596274"/>
    </source>
</evidence>
<evidence type="ECO:0000313" key="1">
    <source>
        <dbReference type="EMBL" id="MFC6770548.1"/>
    </source>
</evidence>
<organism evidence="1 2">
    <name type="scientific">Halorubrum pallidum</name>
    <dbReference type="NCBI Taxonomy" id="1526114"/>
    <lineage>
        <taxon>Archaea</taxon>
        <taxon>Methanobacteriati</taxon>
        <taxon>Methanobacteriota</taxon>
        <taxon>Stenosarchaea group</taxon>
        <taxon>Halobacteria</taxon>
        <taxon>Halobacteriales</taxon>
        <taxon>Haloferacaceae</taxon>
        <taxon>Halorubrum</taxon>
    </lineage>
</organism>
<reference evidence="1 2" key="1">
    <citation type="journal article" date="2019" name="Int. J. Syst. Evol. Microbiol.">
        <title>The Global Catalogue of Microorganisms (GCM) 10K type strain sequencing project: providing services to taxonomists for standard genome sequencing and annotation.</title>
        <authorList>
            <consortium name="The Broad Institute Genomics Platform"/>
            <consortium name="The Broad Institute Genome Sequencing Center for Infectious Disease"/>
            <person name="Wu L."/>
            <person name="Ma J."/>
        </authorList>
    </citation>
    <scope>NUCLEOTIDE SEQUENCE [LARGE SCALE GENOMIC DNA]</scope>
    <source>
        <strain evidence="1 2">PJ61</strain>
    </source>
</reference>